<reference evidence="5" key="2">
    <citation type="submission" date="2015-01" db="EMBL/GenBank/DDBJ databases">
        <title>Evolutionary Origins and Diversification of the Mycorrhizal Mutualists.</title>
        <authorList>
            <consortium name="DOE Joint Genome Institute"/>
            <consortium name="Mycorrhizal Genomics Consortium"/>
            <person name="Kohler A."/>
            <person name="Kuo A."/>
            <person name="Nagy L.G."/>
            <person name="Floudas D."/>
            <person name="Copeland A."/>
            <person name="Barry K.W."/>
            <person name="Cichocki N."/>
            <person name="Veneault-Fourrey C."/>
            <person name="LaButti K."/>
            <person name="Lindquist E.A."/>
            <person name="Lipzen A."/>
            <person name="Lundell T."/>
            <person name="Morin E."/>
            <person name="Murat C."/>
            <person name="Riley R."/>
            <person name="Ohm R."/>
            <person name="Sun H."/>
            <person name="Tunlid A."/>
            <person name="Henrissat B."/>
            <person name="Grigoriev I.V."/>
            <person name="Hibbett D.S."/>
            <person name="Martin F."/>
        </authorList>
    </citation>
    <scope>NUCLEOTIDE SEQUENCE [LARGE SCALE GENOMIC DNA]</scope>
    <source>
        <strain evidence="5">Foug A</strain>
    </source>
</reference>
<dbReference type="AlphaFoldDB" id="A0A0C3EKN7"/>
<dbReference type="PANTHER" id="PTHR37019">
    <property type="entry name" value="CHROMOSOME 1, WHOLE GENOME SHOTGUN SEQUENCE"/>
    <property type="match status" value="1"/>
</dbReference>
<protein>
    <recommendedName>
        <fullName evidence="3">DUF7704 domain-containing protein</fullName>
    </recommendedName>
</protein>
<keyword evidence="2" id="KW-0472">Membrane</keyword>
<organism evidence="4 5">
    <name type="scientific">Scleroderma citrinum Foug A</name>
    <dbReference type="NCBI Taxonomy" id="1036808"/>
    <lineage>
        <taxon>Eukaryota</taxon>
        <taxon>Fungi</taxon>
        <taxon>Dikarya</taxon>
        <taxon>Basidiomycota</taxon>
        <taxon>Agaricomycotina</taxon>
        <taxon>Agaricomycetes</taxon>
        <taxon>Agaricomycetidae</taxon>
        <taxon>Boletales</taxon>
        <taxon>Sclerodermatineae</taxon>
        <taxon>Sclerodermataceae</taxon>
        <taxon>Scleroderma</taxon>
    </lineage>
</organism>
<dbReference type="Proteomes" id="UP000053989">
    <property type="component" value="Unassembled WGS sequence"/>
</dbReference>
<name>A0A0C3EKN7_9AGAM</name>
<keyword evidence="2" id="KW-1133">Transmembrane helix</keyword>
<evidence type="ECO:0000256" key="2">
    <source>
        <dbReference type="SAM" id="Phobius"/>
    </source>
</evidence>
<gene>
    <name evidence="4" type="ORF">SCLCIDRAFT_1208963</name>
</gene>
<evidence type="ECO:0000313" key="4">
    <source>
        <dbReference type="EMBL" id="KIM68774.1"/>
    </source>
</evidence>
<feature type="region of interest" description="Disordered" evidence="1">
    <location>
        <begin position="168"/>
        <end position="191"/>
    </location>
</feature>
<dbReference type="OrthoDB" id="2937326at2759"/>
<keyword evidence="2" id="KW-0812">Transmembrane</keyword>
<feature type="transmembrane region" description="Helical" evidence="2">
    <location>
        <begin position="58"/>
        <end position="81"/>
    </location>
</feature>
<dbReference type="Pfam" id="PF24803">
    <property type="entry name" value="DUF7704"/>
    <property type="match status" value="1"/>
</dbReference>
<dbReference type="PANTHER" id="PTHR37019:SF2">
    <property type="entry name" value="EXPERA DOMAIN-CONTAINING PROTEIN"/>
    <property type="match status" value="1"/>
</dbReference>
<sequence>MQPPQSAIPDFYYALFAFYEPALTILGFIGALSDPVTTHNTQAPWPAHSPPPATLPKASIVTVIQLAHVCALMGVVNFFVLRAVRRYLASQVAVQEKIVRALMIPLLIGDVMHLYVTLWALGDEKWDFARWSPMLWTTVLLGLTLMIPRIMWHLGIWRYMDSRDSLRVREQEQEQEQSPPIMGEKDGDRTS</sequence>
<reference evidence="4 5" key="1">
    <citation type="submission" date="2014-04" db="EMBL/GenBank/DDBJ databases">
        <authorList>
            <consortium name="DOE Joint Genome Institute"/>
            <person name="Kuo A."/>
            <person name="Kohler A."/>
            <person name="Nagy L.G."/>
            <person name="Floudas D."/>
            <person name="Copeland A."/>
            <person name="Barry K.W."/>
            <person name="Cichocki N."/>
            <person name="Veneault-Fourrey C."/>
            <person name="LaButti K."/>
            <person name="Lindquist E.A."/>
            <person name="Lipzen A."/>
            <person name="Lundell T."/>
            <person name="Morin E."/>
            <person name="Murat C."/>
            <person name="Sun H."/>
            <person name="Tunlid A."/>
            <person name="Henrissat B."/>
            <person name="Grigoriev I.V."/>
            <person name="Hibbett D.S."/>
            <person name="Martin F."/>
            <person name="Nordberg H.P."/>
            <person name="Cantor M.N."/>
            <person name="Hua S.X."/>
        </authorList>
    </citation>
    <scope>NUCLEOTIDE SEQUENCE [LARGE SCALE GENOMIC DNA]</scope>
    <source>
        <strain evidence="4 5">Foug A</strain>
    </source>
</reference>
<dbReference type="STRING" id="1036808.A0A0C3EKN7"/>
<feature type="domain" description="DUF7704" evidence="3">
    <location>
        <begin position="6"/>
        <end position="156"/>
    </location>
</feature>
<keyword evidence="5" id="KW-1185">Reference proteome</keyword>
<accession>A0A0C3EKN7</accession>
<evidence type="ECO:0000313" key="5">
    <source>
        <dbReference type="Proteomes" id="UP000053989"/>
    </source>
</evidence>
<evidence type="ECO:0000259" key="3">
    <source>
        <dbReference type="Pfam" id="PF24803"/>
    </source>
</evidence>
<feature type="transmembrane region" description="Helical" evidence="2">
    <location>
        <begin position="102"/>
        <end position="122"/>
    </location>
</feature>
<feature type="transmembrane region" description="Helical" evidence="2">
    <location>
        <begin position="12"/>
        <end position="32"/>
    </location>
</feature>
<dbReference type="InterPro" id="IPR056121">
    <property type="entry name" value="DUF7704"/>
</dbReference>
<dbReference type="EMBL" id="KN822008">
    <property type="protein sequence ID" value="KIM68774.1"/>
    <property type="molecule type" value="Genomic_DNA"/>
</dbReference>
<feature type="transmembrane region" description="Helical" evidence="2">
    <location>
        <begin position="134"/>
        <end position="157"/>
    </location>
</feature>
<dbReference type="HOGENOM" id="CLU_107228_0_0_1"/>
<dbReference type="InParanoid" id="A0A0C3EKN7"/>
<proteinExistence type="predicted"/>
<evidence type="ECO:0000256" key="1">
    <source>
        <dbReference type="SAM" id="MobiDB-lite"/>
    </source>
</evidence>